<comment type="caution">
    <text evidence="1">The sequence shown here is derived from an EMBL/GenBank/DDBJ whole genome shotgun (WGS) entry which is preliminary data.</text>
</comment>
<dbReference type="Proteomes" id="UP001239795">
    <property type="component" value="Unassembled WGS sequence"/>
</dbReference>
<feature type="non-terminal residue" evidence="1">
    <location>
        <position position="1"/>
    </location>
</feature>
<name>A0AAI9XTG2_9PEZI</name>
<keyword evidence="2" id="KW-1185">Reference proteome</keyword>
<dbReference type="EMBL" id="MLGG01000013">
    <property type="protein sequence ID" value="KAK1459008.1"/>
    <property type="molecule type" value="Genomic_DNA"/>
</dbReference>
<dbReference type="AlphaFoldDB" id="A0AAI9XTG2"/>
<organism evidence="1 2">
    <name type="scientific">Colletotrichum melonis</name>
    <dbReference type="NCBI Taxonomy" id="1209925"/>
    <lineage>
        <taxon>Eukaryota</taxon>
        <taxon>Fungi</taxon>
        <taxon>Dikarya</taxon>
        <taxon>Ascomycota</taxon>
        <taxon>Pezizomycotina</taxon>
        <taxon>Sordariomycetes</taxon>
        <taxon>Hypocreomycetidae</taxon>
        <taxon>Glomerellales</taxon>
        <taxon>Glomerellaceae</taxon>
        <taxon>Colletotrichum</taxon>
        <taxon>Colletotrichum acutatum species complex</taxon>
    </lineage>
</organism>
<protein>
    <submittedName>
        <fullName evidence="1">Uncharacterized protein</fullName>
    </submittedName>
</protein>
<evidence type="ECO:0000313" key="1">
    <source>
        <dbReference type="EMBL" id="KAK1459008.1"/>
    </source>
</evidence>
<proteinExistence type="predicted"/>
<sequence>LIDDVNLHTPLTSLSDFDFNQIPSHCSGSRYSCNCNLLIKNAFRHIAPRHLQRSGNLRHLQVRHAAMRKFFWRDQWQLRNLTLTDDISQTNFQTCYGLEMASTCASDEYSCHVRVL</sequence>
<gene>
    <name evidence="1" type="ORF">CMEL01_02007</name>
</gene>
<evidence type="ECO:0000313" key="2">
    <source>
        <dbReference type="Proteomes" id="UP001239795"/>
    </source>
</evidence>
<accession>A0AAI9XTG2</accession>
<reference evidence="1 2" key="1">
    <citation type="submission" date="2016-10" db="EMBL/GenBank/DDBJ databases">
        <title>The genome sequence of Colletotrichum fioriniae PJ7.</title>
        <authorList>
            <person name="Baroncelli R."/>
        </authorList>
    </citation>
    <scope>NUCLEOTIDE SEQUENCE [LARGE SCALE GENOMIC DNA]</scope>
    <source>
        <strain evidence="1">Col 31</strain>
    </source>
</reference>